<dbReference type="GO" id="GO:0005737">
    <property type="term" value="C:cytoplasm"/>
    <property type="evidence" value="ECO:0007669"/>
    <property type="project" value="UniProtKB-SubCell"/>
</dbReference>
<keyword evidence="4" id="KW-0143">Chaperone</keyword>
<keyword evidence="3 4" id="KW-0810">Translation regulation</keyword>
<gene>
    <name evidence="4" type="primary">fliW</name>
    <name evidence="5" type="ORF">NC799_04270</name>
</gene>
<dbReference type="RefSeq" id="WP_272445111.1">
    <property type="nucleotide sequence ID" value="NZ_JAMQKC010000002.1"/>
</dbReference>
<comment type="similarity">
    <text evidence="4">Belongs to the FliW family.</text>
</comment>
<reference evidence="5" key="1">
    <citation type="submission" date="2022-06" db="EMBL/GenBank/DDBJ databases">
        <title>Aquibacillus sp. a new bacterium isolated from soil saline samples.</title>
        <authorList>
            <person name="Galisteo C."/>
            <person name="De La Haba R."/>
            <person name="Sanchez-Porro C."/>
            <person name="Ventosa A."/>
        </authorList>
    </citation>
    <scope>NUCLEOTIDE SEQUENCE</scope>
    <source>
        <strain evidence="5">3ASR75-54</strain>
    </source>
</reference>
<dbReference type="PANTHER" id="PTHR39190:SF1">
    <property type="entry name" value="FLAGELLAR ASSEMBLY FACTOR FLIW"/>
    <property type="match status" value="1"/>
</dbReference>
<dbReference type="AlphaFoldDB" id="A0A9X3WEW2"/>
<evidence type="ECO:0000256" key="4">
    <source>
        <dbReference type="HAMAP-Rule" id="MF_01185"/>
    </source>
</evidence>
<dbReference type="Pfam" id="PF02623">
    <property type="entry name" value="FliW"/>
    <property type="match status" value="1"/>
</dbReference>
<evidence type="ECO:0000256" key="3">
    <source>
        <dbReference type="ARBA" id="ARBA00022845"/>
    </source>
</evidence>
<dbReference type="GO" id="GO:0044780">
    <property type="term" value="P:bacterial-type flagellum assembly"/>
    <property type="evidence" value="ECO:0007669"/>
    <property type="project" value="UniProtKB-UniRule"/>
</dbReference>
<evidence type="ECO:0000313" key="6">
    <source>
        <dbReference type="Proteomes" id="UP001145069"/>
    </source>
</evidence>
<name>A0A9X3WEW2_9BACI</name>
<organism evidence="5 6">
    <name type="scientific">Aquibacillus salsiterrae</name>
    <dbReference type="NCBI Taxonomy" id="2950439"/>
    <lineage>
        <taxon>Bacteria</taxon>
        <taxon>Bacillati</taxon>
        <taxon>Bacillota</taxon>
        <taxon>Bacilli</taxon>
        <taxon>Bacillales</taxon>
        <taxon>Bacillaceae</taxon>
        <taxon>Aquibacillus</taxon>
    </lineage>
</organism>
<sequence>MLIETRYFGEIEINEDTIIHFPKGIPGFVDEKQFVLLDVEDNPVFQVLQSTNNVDPAFIVTNPFRTVRDYQFDLDENTLELLEIEAEEEVGVLSIVSLKDPLNDSTINLQAPIVLNTKKLLGKQYITNLKSFSTKASLFPHSIEEKVK</sequence>
<accession>A0A9X3WEW2</accession>
<proteinExistence type="inferred from homology"/>
<dbReference type="EMBL" id="JAMQKC010000002">
    <property type="protein sequence ID" value="MDC3416129.1"/>
    <property type="molecule type" value="Genomic_DNA"/>
</dbReference>
<comment type="subcellular location">
    <subcellularLocation>
        <location evidence="4">Cytoplasm</location>
    </subcellularLocation>
</comment>
<evidence type="ECO:0000313" key="5">
    <source>
        <dbReference type="EMBL" id="MDC3416129.1"/>
    </source>
</evidence>
<keyword evidence="5" id="KW-0969">Cilium</keyword>
<dbReference type="InterPro" id="IPR024046">
    <property type="entry name" value="Flagellar_assmbl_FliW_dom_sf"/>
</dbReference>
<dbReference type="GO" id="GO:0006417">
    <property type="term" value="P:regulation of translation"/>
    <property type="evidence" value="ECO:0007669"/>
    <property type="project" value="UniProtKB-KW"/>
</dbReference>
<dbReference type="NCBIfam" id="NF009793">
    <property type="entry name" value="PRK13285.1-1"/>
    <property type="match status" value="1"/>
</dbReference>
<protein>
    <recommendedName>
        <fullName evidence="4">Flagellar assembly factor FliW</fullName>
    </recommendedName>
</protein>
<evidence type="ECO:0000256" key="2">
    <source>
        <dbReference type="ARBA" id="ARBA00022795"/>
    </source>
</evidence>
<keyword evidence="1 4" id="KW-0963">Cytoplasm</keyword>
<keyword evidence="5" id="KW-0282">Flagellum</keyword>
<keyword evidence="6" id="KW-1185">Reference proteome</keyword>
<comment type="caution">
    <text evidence="5">The sequence shown here is derived from an EMBL/GenBank/DDBJ whole genome shotgun (WGS) entry which is preliminary data.</text>
</comment>
<dbReference type="Proteomes" id="UP001145069">
    <property type="component" value="Unassembled WGS sequence"/>
</dbReference>
<comment type="function">
    <text evidence="4">Acts as an anti-CsrA protein, binds CsrA and prevents it from repressing translation of its target genes, one of which is flagellin. Binds to flagellin and participates in the assembly of the flagellum.</text>
</comment>
<keyword evidence="2 4" id="KW-1005">Bacterial flagellum biogenesis</keyword>
<dbReference type="Gene3D" id="2.30.290.10">
    <property type="entry name" value="BH3618-like"/>
    <property type="match status" value="1"/>
</dbReference>
<dbReference type="SUPFAM" id="SSF141457">
    <property type="entry name" value="BH3618-like"/>
    <property type="match status" value="1"/>
</dbReference>
<dbReference type="PANTHER" id="PTHR39190">
    <property type="entry name" value="FLAGELLAR ASSEMBLY FACTOR FLIW"/>
    <property type="match status" value="1"/>
</dbReference>
<dbReference type="InterPro" id="IPR003775">
    <property type="entry name" value="Flagellar_assembly_factor_FliW"/>
</dbReference>
<dbReference type="HAMAP" id="MF_01185">
    <property type="entry name" value="FliW"/>
    <property type="match status" value="1"/>
</dbReference>
<keyword evidence="5" id="KW-0966">Cell projection</keyword>
<evidence type="ECO:0000256" key="1">
    <source>
        <dbReference type="ARBA" id="ARBA00022490"/>
    </source>
</evidence>
<comment type="subunit">
    <text evidence="4">Interacts with translational regulator CsrA and flagellin(s).</text>
</comment>